<dbReference type="Proteomes" id="UP000324897">
    <property type="component" value="Chromosome 7"/>
</dbReference>
<dbReference type="SUPFAM" id="SSF81383">
    <property type="entry name" value="F-box domain"/>
    <property type="match status" value="1"/>
</dbReference>
<evidence type="ECO:0000313" key="1">
    <source>
        <dbReference type="EMBL" id="TVU17740.1"/>
    </source>
</evidence>
<sequence>MVMLNRDPHQRKWNAFLITQFIRIDDDVDKHYENMKRKSTRSLRRKPGPWWSLFALLVPLRTLVALLSREQLPSWRCLLPPPLELIDGIIKEKLLRLPPNDPALLICASLVCKSWGHHLTGPVFLHRYRAFHSTLPLLSFL</sequence>
<dbReference type="AlphaFoldDB" id="A0A5J9U3K8"/>
<accession>A0A5J9U3K8</accession>
<dbReference type="InterPro" id="IPR036047">
    <property type="entry name" value="F-box-like_dom_sf"/>
</dbReference>
<comment type="caution">
    <text evidence="1">The sequence shown here is derived from an EMBL/GenBank/DDBJ whole genome shotgun (WGS) entry which is preliminary data.</text>
</comment>
<reference evidence="1 2" key="1">
    <citation type="journal article" date="2019" name="Sci. Rep.">
        <title>A high-quality genome of Eragrostis curvula grass provides insights into Poaceae evolution and supports new strategies to enhance forage quality.</title>
        <authorList>
            <person name="Carballo J."/>
            <person name="Santos B.A.C.M."/>
            <person name="Zappacosta D."/>
            <person name="Garbus I."/>
            <person name="Selva J.P."/>
            <person name="Gallo C.A."/>
            <person name="Diaz A."/>
            <person name="Albertini E."/>
            <person name="Caccamo M."/>
            <person name="Echenique V."/>
        </authorList>
    </citation>
    <scope>NUCLEOTIDE SEQUENCE [LARGE SCALE GENOMIC DNA]</scope>
    <source>
        <strain evidence="2">cv. Victoria</strain>
        <tissue evidence="1">Leaf</tissue>
    </source>
</reference>
<dbReference type="PANTHER" id="PTHR32133">
    <property type="entry name" value="OS07G0120400 PROTEIN"/>
    <property type="match status" value="1"/>
</dbReference>
<name>A0A5J9U3K8_9POAL</name>
<proteinExistence type="predicted"/>
<feature type="non-terminal residue" evidence="1">
    <location>
        <position position="1"/>
    </location>
</feature>
<protein>
    <recommendedName>
        <fullName evidence="3">F-box domain-containing protein</fullName>
    </recommendedName>
</protein>
<organism evidence="1 2">
    <name type="scientific">Eragrostis curvula</name>
    <name type="common">weeping love grass</name>
    <dbReference type="NCBI Taxonomy" id="38414"/>
    <lineage>
        <taxon>Eukaryota</taxon>
        <taxon>Viridiplantae</taxon>
        <taxon>Streptophyta</taxon>
        <taxon>Embryophyta</taxon>
        <taxon>Tracheophyta</taxon>
        <taxon>Spermatophyta</taxon>
        <taxon>Magnoliopsida</taxon>
        <taxon>Liliopsida</taxon>
        <taxon>Poales</taxon>
        <taxon>Poaceae</taxon>
        <taxon>PACMAD clade</taxon>
        <taxon>Chloridoideae</taxon>
        <taxon>Eragrostideae</taxon>
        <taxon>Eragrostidinae</taxon>
        <taxon>Eragrostis</taxon>
    </lineage>
</organism>
<gene>
    <name evidence="1" type="ORF">EJB05_33791</name>
</gene>
<evidence type="ECO:0008006" key="3">
    <source>
        <dbReference type="Google" id="ProtNLM"/>
    </source>
</evidence>
<dbReference type="Gramene" id="TVU17740">
    <property type="protein sequence ID" value="TVU17740"/>
    <property type="gene ID" value="EJB05_33791"/>
</dbReference>
<dbReference type="EMBL" id="RWGY01000029">
    <property type="protein sequence ID" value="TVU17740.1"/>
    <property type="molecule type" value="Genomic_DNA"/>
</dbReference>
<dbReference type="PANTHER" id="PTHR32133:SF408">
    <property type="entry name" value="OS07G0120400 PROTEIN"/>
    <property type="match status" value="1"/>
</dbReference>
<dbReference type="OrthoDB" id="687793at2759"/>
<evidence type="ECO:0000313" key="2">
    <source>
        <dbReference type="Proteomes" id="UP000324897"/>
    </source>
</evidence>
<keyword evidence="2" id="KW-1185">Reference proteome</keyword>